<dbReference type="STRING" id="251221.gene:10761892"/>
<accession>Q7ND63</accession>
<reference evidence="1 2" key="1">
    <citation type="journal article" date="2003" name="DNA Res.">
        <title>Complete genome structure of Gloeobacter violaceus PCC 7421, a cyanobacterium that lacks thylakoids.</title>
        <authorList>
            <person name="Nakamura Y."/>
            <person name="Kaneko T."/>
            <person name="Sato S."/>
            <person name="Mimuro M."/>
            <person name="Miyashita H."/>
            <person name="Tsuchiya T."/>
            <person name="Sasamoto S."/>
            <person name="Watanabe A."/>
            <person name="Kawashima K."/>
            <person name="Kishida Y."/>
            <person name="Kiyokawa C."/>
            <person name="Kohara M."/>
            <person name="Matsumoto M."/>
            <person name="Matsuno A."/>
            <person name="Nakazaki N."/>
            <person name="Shimpo S."/>
            <person name="Takeuchi C."/>
            <person name="Yamada M."/>
            <person name="Tabata S."/>
        </authorList>
    </citation>
    <scope>NUCLEOTIDE SEQUENCE [LARGE SCALE GENOMIC DNA]</scope>
    <source>
        <strain evidence="2">ATCC 29082 / PCC 7421</strain>
    </source>
</reference>
<dbReference type="HOGENOM" id="CLU_1141304_0_0_3"/>
<keyword evidence="2" id="KW-1185">Reference proteome</keyword>
<reference evidence="1 2" key="2">
    <citation type="journal article" date="2003" name="DNA Res.">
        <title>Complete genome structure of Gloeobacter violaceus PCC 7421, a cyanobacterium that lacks thylakoids (supplement).</title>
        <authorList>
            <person name="Nakamura Y."/>
            <person name="Kaneko T."/>
            <person name="Sato S."/>
            <person name="Mimuro M."/>
            <person name="Miyashita H."/>
            <person name="Tsuchiya T."/>
            <person name="Sasamoto S."/>
            <person name="Watanabe A."/>
            <person name="Kawashima K."/>
            <person name="Kishida Y."/>
            <person name="Kiyokawa C."/>
            <person name="Kohara M."/>
            <person name="Matsumoto M."/>
            <person name="Matsuno A."/>
            <person name="Nakazaki N."/>
            <person name="Shimpo S."/>
            <person name="Takeuchi C."/>
            <person name="Yamada M."/>
            <person name="Tabata S."/>
        </authorList>
    </citation>
    <scope>NUCLEOTIDE SEQUENCE [LARGE SCALE GENOMIC DNA]</scope>
    <source>
        <strain evidence="2">ATCC 29082 / PCC 7421</strain>
    </source>
</reference>
<organism evidence="1 2">
    <name type="scientific">Gloeobacter violaceus (strain ATCC 29082 / PCC 7421)</name>
    <dbReference type="NCBI Taxonomy" id="251221"/>
    <lineage>
        <taxon>Bacteria</taxon>
        <taxon>Bacillati</taxon>
        <taxon>Cyanobacteriota</taxon>
        <taxon>Cyanophyceae</taxon>
        <taxon>Gloeobacterales</taxon>
        <taxon>Gloeobacteraceae</taxon>
        <taxon>Gloeobacter</taxon>
    </lineage>
</organism>
<proteinExistence type="predicted"/>
<dbReference type="KEGG" id="gvi:gll4373"/>
<name>Q7ND63_GLOVI</name>
<dbReference type="AlphaFoldDB" id="Q7ND63"/>
<dbReference type="Proteomes" id="UP000000557">
    <property type="component" value="Chromosome"/>
</dbReference>
<sequence>MSPIRPPGCSNESRAHWRPVAVLQWVRSVRPIPTCPPLPGNHPSALGERWYLERMQQAGRRYPLGDIELAFRKAWLFLYARGVGPDYIAALEAFARATIAAYRQGLSLDRLKLELIANRKLTGNAALDANLAFDPEELGVRDLWLRLIYLTLELAGEALPGEPLASLEPSADETGVEMLVEGVIRAHRDGYTLDSFKFELAFEGRQIEDPEQAALFSQWLRIIFMCLQLREEEDTPEADDQNA</sequence>
<gene>
    <name evidence="1" type="ordered locus">gll4373</name>
</gene>
<evidence type="ECO:0000313" key="2">
    <source>
        <dbReference type="Proteomes" id="UP000000557"/>
    </source>
</evidence>
<protein>
    <submittedName>
        <fullName evidence="1">Gll4373 protein</fullName>
    </submittedName>
</protein>
<dbReference type="EMBL" id="BA000045">
    <property type="protein sequence ID" value="BAC92314.1"/>
    <property type="molecule type" value="Genomic_DNA"/>
</dbReference>
<evidence type="ECO:0000313" key="1">
    <source>
        <dbReference type="EMBL" id="BAC92314.1"/>
    </source>
</evidence>
<dbReference type="InParanoid" id="Q7ND63"/>
<dbReference type="EnsemblBacteria" id="BAC92314">
    <property type="protein sequence ID" value="BAC92314"/>
    <property type="gene ID" value="BAC92314"/>
</dbReference>